<dbReference type="PANTHER" id="PTHR33337:SF40">
    <property type="entry name" value="CENP-V_GFA DOMAIN-CONTAINING PROTEIN-RELATED"/>
    <property type="match status" value="1"/>
</dbReference>
<evidence type="ECO:0000256" key="2">
    <source>
        <dbReference type="ARBA" id="ARBA00022723"/>
    </source>
</evidence>
<protein>
    <submittedName>
        <fullName evidence="6">GFA family protein</fullName>
    </submittedName>
</protein>
<dbReference type="InterPro" id="IPR006913">
    <property type="entry name" value="CENP-V/GFA"/>
</dbReference>
<name>A0ABS7AG18_9PROT</name>
<evidence type="ECO:0000256" key="3">
    <source>
        <dbReference type="ARBA" id="ARBA00022833"/>
    </source>
</evidence>
<dbReference type="PANTHER" id="PTHR33337">
    <property type="entry name" value="GFA DOMAIN-CONTAINING PROTEIN"/>
    <property type="match status" value="1"/>
</dbReference>
<feature type="domain" description="CENP-V/GFA" evidence="5">
    <location>
        <begin position="1"/>
        <end position="117"/>
    </location>
</feature>
<keyword evidence="2" id="KW-0479">Metal-binding</keyword>
<dbReference type="PROSITE" id="PS51891">
    <property type="entry name" value="CENP_V_GFA"/>
    <property type="match status" value="1"/>
</dbReference>
<gene>
    <name evidence="6" type="ORF">KPL78_25450</name>
</gene>
<dbReference type="Gene3D" id="3.90.1590.10">
    <property type="entry name" value="glutathione-dependent formaldehyde- activating enzyme (gfa)"/>
    <property type="match status" value="1"/>
</dbReference>
<keyword evidence="7" id="KW-1185">Reference proteome</keyword>
<comment type="similarity">
    <text evidence="1">Belongs to the Gfa family.</text>
</comment>
<proteinExistence type="inferred from homology"/>
<dbReference type="Proteomes" id="UP001196565">
    <property type="component" value="Unassembled WGS sequence"/>
</dbReference>
<keyword evidence="3" id="KW-0862">Zinc</keyword>
<reference evidence="6 7" key="1">
    <citation type="submission" date="2021-07" db="EMBL/GenBank/DDBJ databases">
        <authorList>
            <person name="So Y."/>
        </authorList>
    </citation>
    <scope>NUCLEOTIDE SEQUENCE [LARGE SCALE GENOMIC DNA]</scope>
    <source>
        <strain evidence="6 7">HJA6</strain>
    </source>
</reference>
<dbReference type="SUPFAM" id="SSF51316">
    <property type="entry name" value="Mss4-like"/>
    <property type="match status" value="1"/>
</dbReference>
<evidence type="ECO:0000313" key="6">
    <source>
        <dbReference type="EMBL" id="MBW6401229.1"/>
    </source>
</evidence>
<organism evidence="6 7">
    <name type="scientific">Roseomonas alba</name>
    <dbReference type="NCBI Taxonomy" id="2846776"/>
    <lineage>
        <taxon>Bacteria</taxon>
        <taxon>Pseudomonadati</taxon>
        <taxon>Pseudomonadota</taxon>
        <taxon>Alphaproteobacteria</taxon>
        <taxon>Acetobacterales</taxon>
        <taxon>Roseomonadaceae</taxon>
        <taxon>Roseomonas</taxon>
    </lineage>
</organism>
<evidence type="ECO:0000256" key="1">
    <source>
        <dbReference type="ARBA" id="ARBA00005495"/>
    </source>
</evidence>
<dbReference type="InterPro" id="IPR011057">
    <property type="entry name" value="Mss4-like_sf"/>
</dbReference>
<sequence>MSGPAQRVAQCGCGQLRASCRGEPRLVSACHCLDCQRRTGSAFGVAAFWPREAVSAEGRASIFTRPGASGLSIRFHFCPDCGSTLYWEPERRPDMVAVALGAFADPDFPPPSQAVWVERRHPWVALTV</sequence>
<dbReference type="EMBL" id="JAHYBZ010000010">
    <property type="protein sequence ID" value="MBW6401229.1"/>
    <property type="molecule type" value="Genomic_DNA"/>
</dbReference>
<comment type="caution">
    <text evidence="6">The sequence shown here is derived from an EMBL/GenBank/DDBJ whole genome shotgun (WGS) entry which is preliminary data.</text>
</comment>
<accession>A0ABS7AG18</accession>
<dbReference type="Pfam" id="PF04828">
    <property type="entry name" value="GFA"/>
    <property type="match status" value="1"/>
</dbReference>
<evidence type="ECO:0000259" key="5">
    <source>
        <dbReference type="PROSITE" id="PS51891"/>
    </source>
</evidence>
<evidence type="ECO:0000313" key="7">
    <source>
        <dbReference type="Proteomes" id="UP001196565"/>
    </source>
</evidence>
<keyword evidence="4" id="KW-0456">Lyase</keyword>
<dbReference type="RefSeq" id="WP_219765788.1">
    <property type="nucleotide sequence ID" value="NZ_JAHYBZ010000010.1"/>
</dbReference>
<evidence type="ECO:0000256" key="4">
    <source>
        <dbReference type="ARBA" id="ARBA00023239"/>
    </source>
</evidence>